<evidence type="ECO:0000259" key="1">
    <source>
        <dbReference type="Pfam" id="PF01636"/>
    </source>
</evidence>
<dbReference type="InterPro" id="IPR051678">
    <property type="entry name" value="AGP_Transferase"/>
</dbReference>
<gene>
    <name evidence="2" type="ORF">SAMN04489717_0877</name>
</gene>
<keyword evidence="2" id="KW-0418">Kinase</keyword>
<name>A0A1H1MLH9_9ACTN</name>
<dbReference type="Pfam" id="PF01636">
    <property type="entry name" value="APH"/>
    <property type="match status" value="1"/>
</dbReference>
<dbReference type="GO" id="GO:0016301">
    <property type="term" value="F:kinase activity"/>
    <property type="evidence" value="ECO:0007669"/>
    <property type="project" value="UniProtKB-KW"/>
</dbReference>
<sequence>MPNPFLSELHGRFEVPRHVVVGLAERATGRCVVEVERVVRGYDNEVYRVGLDDGGVVYPRIRPAGDHGHTDEVWAMEQARAAGVPVPDVLASEVVYTEEGEREAMVVSCAPGRALAALLPSLTGNERRSAMAAVGRVLALLHSVPTPGPWRPDGEGRWPDPTSLRNGFIDERAGERTELVRAGLTDEEVDQIIGLLPTAWDATAPERPVLCHGDLGPDHAFVDADLNVSAMIDWGGWHGGSAVGDLARTSMLNEDEDFAAIVDGHGRWANDDPEFRRALALSTMMYAIGHTAHHVRIGDLAGAPRSVARLRRILADFDHGRR</sequence>
<evidence type="ECO:0000313" key="3">
    <source>
        <dbReference type="Proteomes" id="UP000198983"/>
    </source>
</evidence>
<dbReference type="Proteomes" id="UP000198983">
    <property type="component" value="Chromosome I"/>
</dbReference>
<dbReference type="Gene3D" id="3.90.1200.10">
    <property type="match status" value="1"/>
</dbReference>
<dbReference type="EMBL" id="LT629732">
    <property type="protein sequence ID" value="SDR87598.1"/>
    <property type="molecule type" value="Genomic_DNA"/>
</dbReference>
<dbReference type="RefSeq" id="WP_092650757.1">
    <property type="nucleotide sequence ID" value="NZ_LT629732.1"/>
</dbReference>
<dbReference type="AlphaFoldDB" id="A0A1H1MLH9"/>
<organism evidence="2 3">
    <name type="scientific">Actinopolymorpha singaporensis</name>
    <dbReference type="NCBI Taxonomy" id="117157"/>
    <lineage>
        <taxon>Bacteria</taxon>
        <taxon>Bacillati</taxon>
        <taxon>Actinomycetota</taxon>
        <taxon>Actinomycetes</taxon>
        <taxon>Propionibacteriales</taxon>
        <taxon>Actinopolymorphaceae</taxon>
        <taxon>Actinopolymorpha</taxon>
    </lineage>
</organism>
<reference evidence="2 3" key="1">
    <citation type="submission" date="2016-10" db="EMBL/GenBank/DDBJ databases">
        <authorList>
            <person name="de Groot N.N."/>
        </authorList>
    </citation>
    <scope>NUCLEOTIDE SEQUENCE [LARGE SCALE GENOMIC DNA]</scope>
    <source>
        <strain evidence="2 3">DSM 22024</strain>
    </source>
</reference>
<evidence type="ECO:0000313" key="2">
    <source>
        <dbReference type="EMBL" id="SDR87598.1"/>
    </source>
</evidence>
<dbReference type="InterPro" id="IPR011009">
    <property type="entry name" value="Kinase-like_dom_sf"/>
</dbReference>
<dbReference type="PANTHER" id="PTHR21310">
    <property type="entry name" value="AMINOGLYCOSIDE PHOSPHOTRANSFERASE-RELATED-RELATED"/>
    <property type="match status" value="1"/>
</dbReference>
<accession>A0A1H1MLH9</accession>
<dbReference type="SUPFAM" id="SSF56112">
    <property type="entry name" value="Protein kinase-like (PK-like)"/>
    <property type="match status" value="1"/>
</dbReference>
<dbReference type="STRING" id="117157.SAMN04489717_0877"/>
<keyword evidence="2" id="KW-0808">Transferase</keyword>
<dbReference type="OrthoDB" id="236897at2"/>
<dbReference type="Gene3D" id="3.30.200.20">
    <property type="entry name" value="Phosphorylase Kinase, domain 1"/>
    <property type="match status" value="1"/>
</dbReference>
<proteinExistence type="predicted"/>
<keyword evidence="3" id="KW-1185">Reference proteome</keyword>
<dbReference type="InterPro" id="IPR002575">
    <property type="entry name" value="Aminoglycoside_PTrfase"/>
</dbReference>
<protein>
    <submittedName>
        <fullName evidence="2">Ser/Thr protein kinase RdoA involved in Cpx stress response, MazF antagonist</fullName>
    </submittedName>
</protein>
<feature type="domain" description="Aminoglycoside phosphotransferase" evidence="1">
    <location>
        <begin position="35"/>
        <end position="278"/>
    </location>
</feature>